<proteinExistence type="predicted"/>
<dbReference type="InterPro" id="IPR046336">
    <property type="entry name" value="Lon_prtase_N_sf"/>
</dbReference>
<dbReference type="STRING" id="406100.SAMN04488052_104413"/>
<dbReference type="PANTHER" id="PTHR46732">
    <property type="entry name" value="ATP-DEPENDENT PROTEASE LA (LON) DOMAIN PROTEIN"/>
    <property type="match status" value="1"/>
</dbReference>
<dbReference type="PROSITE" id="PS51787">
    <property type="entry name" value="LON_N"/>
    <property type="match status" value="1"/>
</dbReference>
<evidence type="ECO:0000313" key="2">
    <source>
        <dbReference type="EMBL" id="SEO93540.1"/>
    </source>
</evidence>
<feature type="domain" description="Lon N-terminal" evidence="1">
    <location>
        <begin position="9"/>
        <end position="199"/>
    </location>
</feature>
<dbReference type="SMART" id="SM00464">
    <property type="entry name" value="LON"/>
    <property type="match status" value="1"/>
</dbReference>
<accession>A0A1H8TR85</accession>
<dbReference type="OrthoDB" id="8558970at2"/>
<keyword evidence="3" id="KW-1185">Reference proteome</keyword>
<reference evidence="2 3" key="1">
    <citation type="submission" date="2016-10" db="EMBL/GenBank/DDBJ databases">
        <authorList>
            <person name="de Groot N.N."/>
        </authorList>
    </citation>
    <scope>NUCLEOTIDE SEQUENCE [LARGE SCALE GENOMIC DNA]</scope>
    <source>
        <strain evidence="2 3">CGMCC 1.6291</strain>
    </source>
</reference>
<dbReference type="InterPro" id="IPR015947">
    <property type="entry name" value="PUA-like_sf"/>
</dbReference>
<dbReference type="Gene3D" id="2.30.130.40">
    <property type="entry name" value="LON domain-like"/>
    <property type="match status" value="1"/>
</dbReference>
<dbReference type="PANTHER" id="PTHR46732:SF8">
    <property type="entry name" value="ATP-DEPENDENT PROTEASE LA (LON) DOMAIN PROTEIN"/>
    <property type="match status" value="1"/>
</dbReference>
<dbReference type="EMBL" id="FOEG01000004">
    <property type="protein sequence ID" value="SEO93540.1"/>
    <property type="molecule type" value="Genomic_DNA"/>
</dbReference>
<dbReference type="Proteomes" id="UP000199657">
    <property type="component" value="Unassembled WGS sequence"/>
</dbReference>
<evidence type="ECO:0000313" key="3">
    <source>
        <dbReference type="Proteomes" id="UP000199657"/>
    </source>
</evidence>
<dbReference type="SUPFAM" id="SSF88697">
    <property type="entry name" value="PUA domain-like"/>
    <property type="match status" value="1"/>
</dbReference>
<dbReference type="Pfam" id="PF02190">
    <property type="entry name" value="LON_substr_bdg"/>
    <property type="match status" value="1"/>
</dbReference>
<name>A0A1H8TR85_9GAMM</name>
<dbReference type="Gene3D" id="1.10.4060.10">
    <property type="entry name" value="BPP1347 like domain"/>
    <property type="match status" value="1"/>
</dbReference>
<evidence type="ECO:0000259" key="1">
    <source>
        <dbReference type="PROSITE" id="PS51787"/>
    </source>
</evidence>
<dbReference type="InterPro" id="IPR003111">
    <property type="entry name" value="Lon_prtase_N"/>
</dbReference>
<organism evidence="2 3">
    <name type="scientific">Aquisalimonas asiatica</name>
    <dbReference type="NCBI Taxonomy" id="406100"/>
    <lineage>
        <taxon>Bacteria</taxon>
        <taxon>Pseudomonadati</taxon>
        <taxon>Pseudomonadota</taxon>
        <taxon>Gammaproteobacteria</taxon>
        <taxon>Chromatiales</taxon>
        <taxon>Ectothiorhodospiraceae</taxon>
        <taxon>Aquisalimonas</taxon>
    </lineage>
</organism>
<dbReference type="AlphaFoldDB" id="A0A1H8TR85"/>
<sequence>MSERHPKTLQNIPIFPLRTVLFPGGPIPLRIFEPRYLDMISRCLRTDSPFGVCLIREGREVGGASTPHPLGTLARIVDWEQGKDGLLAILALGGDRFEITETWLAPNRLRMADVLTLPAPEQITLPPQPDDIVELLDRVMAMTSLGYQHCTRRDQDAEWLGGRLAELMPVTLERKQQLLAMHDPLERLQALQELLPQLRLPA</sequence>
<dbReference type="RefSeq" id="WP_091644005.1">
    <property type="nucleotide sequence ID" value="NZ_FOEG01000004.1"/>
</dbReference>
<gene>
    <name evidence="2" type="ORF">SAMN04488052_104413</name>
</gene>
<protein>
    <recommendedName>
        <fullName evidence="1">Lon N-terminal domain-containing protein</fullName>
    </recommendedName>
</protein>